<comment type="caution">
    <text evidence="17">The sequence shown here is derived from an EMBL/GenBank/DDBJ whole genome shotgun (WGS) entry which is preliminary data.</text>
</comment>
<feature type="transmembrane region" description="Helical" evidence="11">
    <location>
        <begin position="568"/>
        <end position="590"/>
    </location>
</feature>
<feature type="transmembrane region" description="Helical" evidence="11">
    <location>
        <begin position="747"/>
        <end position="766"/>
    </location>
</feature>
<dbReference type="Pfam" id="PF04039">
    <property type="entry name" value="MnhB"/>
    <property type="match status" value="1"/>
</dbReference>
<name>A0A251YSC0_9MICO</name>
<feature type="transmembrane region" description="Helical" evidence="11">
    <location>
        <begin position="266"/>
        <end position="286"/>
    </location>
</feature>
<dbReference type="RefSeq" id="WP_086513755.1">
    <property type="nucleotide sequence ID" value="NZ_MDJZ01000005.1"/>
</dbReference>
<feature type="transmembrane region" description="Helical" evidence="11">
    <location>
        <begin position="626"/>
        <end position="645"/>
    </location>
</feature>
<feature type="transmembrane region" description="Helical" evidence="11">
    <location>
        <begin position="406"/>
        <end position="428"/>
    </location>
</feature>
<dbReference type="InterPro" id="IPR025383">
    <property type="entry name" value="MrpA_C/MbhD"/>
</dbReference>
<feature type="domain" description="MrpA C-terminal/MbhE" evidence="16">
    <location>
        <begin position="692"/>
        <end position="765"/>
    </location>
</feature>
<evidence type="ECO:0000256" key="2">
    <source>
        <dbReference type="ARBA" id="ARBA00022448"/>
    </source>
</evidence>
<evidence type="ECO:0000313" key="17">
    <source>
        <dbReference type="EMBL" id="OUE27136.1"/>
    </source>
</evidence>
<evidence type="ECO:0000256" key="10">
    <source>
        <dbReference type="SAM" id="MobiDB-lite"/>
    </source>
</evidence>
<evidence type="ECO:0000256" key="1">
    <source>
        <dbReference type="ARBA" id="ARBA00004651"/>
    </source>
</evidence>
<dbReference type="PRINTS" id="PR01434">
    <property type="entry name" value="NADHDHGNASE5"/>
</dbReference>
<dbReference type="GO" id="GO:0005886">
    <property type="term" value="C:plasma membrane"/>
    <property type="evidence" value="ECO:0007669"/>
    <property type="project" value="UniProtKB-SubCell"/>
</dbReference>
<evidence type="ECO:0000259" key="12">
    <source>
        <dbReference type="Pfam" id="PF00361"/>
    </source>
</evidence>
<feature type="transmembrane region" description="Helical" evidence="11">
    <location>
        <begin position="911"/>
        <end position="935"/>
    </location>
</feature>
<feature type="transmembrane region" description="Helical" evidence="11">
    <location>
        <begin position="947"/>
        <end position="969"/>
    </location>
</feature>
<feature type="transmembrane region" description="Helical" evidence="11">
    <location>
        <begin position="691"/>
        <end position="713"/>
    </location>
</feature>
<feature type="transmembrane region" description="Helical" evidence="11">
    <location>
        <begin position="202"/>
        <end position="226"/>
    </location>
</feature>
<dbReference type="InterPro" id="IPR007182">
    <property type="entry name" value="MnhB"/>
</dbReference>
<feature type="transmembrane region" description="Helical" evidence="11">
    <location>
        <begin position="129"/>
        <end position="146"/>
    </location>
</feature>
<comment type="subcellular location">
    <subcellularLocation>
        <location evidence="1">Cell membrane</location>
        <topology evidence="1">Multi-pass membrane protein</topology>
    </subcellularLocation>
    <subcellularLocation>
        <location evidence="9">Membrane</location>
        <topology evidence="9">Multi-pass membrane protein</topology>
    </subcellularLocation>
</comment>
<evidence type="ECO:0000256" key="11">
    <source>
        <dbReference type="SAM" id="Phobius"/>
    </source>
</evidence>
<feature type="transmembrane region" description="Helical" evidence="11">
    <location>
        <begin position="602"/>
        <end position="619"/>
    </location>
</feature>
<keyword evidence="8 11" id="KW-0472">Membrane</keyword>
<feature type="transmembrane region" description="Helical" evidence="11">
    <location>
        <begin position="651"/>
        <end position="670"/>
    </location>
</feature>
<feature type="domain" description="NADH-Ubiquinone oxidoreductase (complex I) chain 5 N-terminal" evidence="13">
    <location>
        <begin position="61"/>
        <end position="108"/>
    </location>
</feature>
<dbReference type="Pfam" id="PF00662">
    <property type="entry name" value="Proton_antipo_N"/>
    <property type="match status" value="1"/>
</dbReference>
<dbReference type="EMBL" id="MDJZ01000005">
    <property type="protein sequence ID" value="OUE27136.1"/>
    <property type="molecule type" value="Genomic_DNA"/>
</dbReference>
<keyword evidence="18" id="KW-1185">Reference proteome</keyword>
<evidence type="ECO:0000259" key="16">
    <source>
        <dbReference type="Pfam" id="PF20501"/>
    </source>
</evidence>
<keyword evidence="4" id="KW-1003">Cell membrane</keyword>
<feature type="transmembrane region" description="Helical" evidence="11">
    <location>
        <begin position="293"/>
        <end position="312"/>
    </location>
</feature>
<feature type="transmembrane region" description="Helical" evidence="11">
    <location>
        <begin position="105"/>
        <end position="123"/>
    </location>
</feature>
<dbReference type="NCBIfam" id="NF009284">
    <property type="entry name" value="PRK12644.1"/>
    <property type="match status" value="1"/>
</dbReference>
<dbReference type="PANTHER" id="PTHR43373:SF1">
    <property type="entry name" value="NA(+)_H(+) ANTIPORTER SUBUNIT A"/>
    <property type="match status" value="1"/>
</dbReference>
<feature type="region of interest" description="Disordered" evidence="10">
    <location>
        <begin position="980"/>
        <end position="1001"/>
    </location>
</feature>
<evidence type="ECO:0000256" key="6">
    <source>
        <dbReference type="ARBA" id="ARBA00022989"/>
    </source>
</evidence>
<dbReference type="OrthoDB" id="9811798at2"/>
<reference evidence="17 18" key="1">
    <citation type="submission" date="2016-08" db="EMBL/GenBank/DDBJ databases">
        <title>Genome sequence of Clavibacter michiganensis spp strain CFBP8019.</title>
        <authorList>
            <person name="Thapa S.P."/>
            <person name="Coaker G."/>
            <person name="Jacques M.-A."/>
        </authorList>
    </citation>
    <scope>NUCLEOTIDE SEQUENCE [LARGE SCALE GENOMIC DNA]</scope>
    <source>
        <strain evidence="17">CFBP8019</strain>
    </source>
</reference>
<evidence type="ECO:0000256" key="5">
    <source>
        <dbReference type="ARBA" id="ARBA00022692"/>
    </source>
</evidence>
<gene>
    <name evidence="17" type="primary">mrpA</name>
    <name evidence="17" type="ORF">BFL37_03385</name>
</gene>
<evidence type="ECO:0000259" key="13">
    <source>
        <dbReference type="Pfam" id="PF00662"/>
    </source>
</evidence>
<dbReference type="Pfam" id="PF00361">
    <property type="entry name" value="Proton_antipo_M"/>
    <property type="match status" value="1"/>
</dbReference>
<dbReference type="Pfam" id="PF13244">
    <property type="entry name" value="MbhD"/>
    <property type="match status" value="1"/>
</dbReference>
<dbReference type="InterPro" id="IPR001516">
    <property type="entry name" value="Proton_antipo_N"/>
</dbReference>
<proteinExistence type="predicted"/>
<feature type="transmembrane region" description="Helical" evidence="11">
    <location>
        <begin position="158"/>
        <end position="182"/>
    </location>
</feature>
<organism evidence="17 18">
    <name type="scientific">Clavibacter michiganensis</name>
    <dbReference type="NCBI Taxonomy" id="28447"/>
    <lineage>
        <taxon>Bacteria</taxon>
        <taxon>Bacillati</taxon>
        <taxon>Actinomycetota</taxon>
        <taxon>Actinomycetes</taxon>
        <taxon>Micrococcales</taxon>
        <taxon>Microbacteriaceae</taxon>
        <taxon>Clavibacter</taxon>
    </lineage>
</organism>
<dbReference type="InterPro" id="IPR046806">
    <property type="entry name" value="MrpA_C/MbhE"/>
</dbReference>
<evidence type="ECO:0000313" key="18">
    <source>
        <dbReference type="Proteomes" id="UP000195101"/>
    </source>
</evidence>
<evidence type="ECO:0000256" key="9">
    <source>
        <dbReference type="RuleBase" id="RU000320"/>
    </source>
</evidence>
<feature type="transmembrane region" description="Helical" evidence="11">
    <location>
        <begin position="74"/>
        <end position="93"/>
    </location>
</feature>
<evidence type="ECO:0000259" key="15">
    <source>
        <dbReference type="Pfam" id="PF13244"/>
    </source>
</evidence>
<keyword evidence="7" id="KW-0406">Ion transport</keyword>
<feature type="transmembrane region" description="Helical" evidence="11">
    <location>
        <begin position="449"/>
        <end position="467"/>
    </location>
</feature>
<dbReference type="InterPro" id="IPR001750">
    <property type="entry name" value="ND/Mrp_TM"/>
</dbReference>
<evidence type="ECO:0000256" key="4">
    <source>
        <dbReference type="ARBA" id="ARBA00022475"/>
    </source>
</evidence>
<keyword evidence="6 11" id="KW-1133">Transmembrane helix</keyword>
<dbReference type="Proteomes" id="UP000195101">
    <property type="component" value="Unassembled WGS sequence"/>
</dbReference>
<protein>
    <submittedName>
        <fullName evidence="17">Na(+)/H(+) antiporter subunit A</fullName>
    </submittedName>
</protein>
<evidence type="ECO:0000259" key="14">
    <source>
        <dbReference type="Pfam" id="PF04039"/>
    </source>
</evidence>
<dbReference type="GO" id="GO:0006811">
    <property type="term" value="P:monoatomic ion transport"/>
    <property type="evidence" value="ECO:0007669"/>
    <property type="project" value="UniProtKB-KW"/>
</dbReference>
<dbReference type="AlphaFoldDB" id="A0A251YSC0"/>
<dbReference type="Pfam" id="PF20501">
    <property type="entry name" value="MbhE"/>
    <property type="match status" value="1"/>
</dbReference>
<keyword evidence="5 9" id="KW-0812">Transmembrane</keyword>
<feature type="transmembrane region" description="Helical" evidence="11">
    <location>
        <begin position="363"/>
        <end position="386"/>
    </location>
</feature>
<feature type="transmembrane region" description="Helical" evidence="11">
    <location>
        <begin position="870"/>
        <end position="890"/>
    </location>
</feature>
<accession>A0A251YSC0</accession>
<dbReference type="GO" id="GO:0015297">
    <property type="term" value="F:antiporter activity"/>
    <property type="evidence" value="ECO:0007669"/>
    <property type="project" value="UniProtKB-KW"/>
</dbReference>
<evidence type="ECO:0000256" key="8">
    <source>
        <dbReference type="ARBA" id="ARBA00023136"/>
    </source>
</evidence>
<keyword evidence="3" id="KW-0050">Antiport</keyword>
<dbReference type="InterPro" id="IPR050616">
    <property type="entry name" value="CPA3_Na-H_Antiporter_A"/>
</dbReference>
<feature type="domain" description="Na+/H+ antiporter MnhB subunit-related protein" evidence="14">
    <location>
        <begin position="844"/>
        <end position="966"/>
    </location>
</feature>
<evidence type="ECO:0000256" key="7">
    <source>
        <dbReference type="ARBA" id="ARBA00023065"/>
    </source>
</evidence>
<dbReference type="PANTHER" id="PTHR43373">
    <property type="entry name" value="NA(+)/H(+) ANTIPORTER SUBUNIT"/>
    <property type="match status" value="1"/>
</dbReference>
<feature type="domain" description="NADH:quinone oxidoreductase/Mrp antiporter transmembrane" evidence="12">
    <location>
        <begin position="125"/>
        <end position="395"/>
    </location>
</feature>
<feature type="transmembrane region" description="Helical" evidence="11">
    <location>
        <begin position="842"/>
        <end position="864"/>
    </location>
</feature>
<evidence type="ECO:0000256" key="3">
    <source>
        <dbReference type="ARBA" id="ARBA00022449"/>
    </source>
</evidence>
<feature type="transmembrane region" description="Helical" evidence="11">
    <location>
        <begin position="238"/>
        <end position="254"/>
    </location>
</feature>
<keyword evidence="2" id="KW-0813">Transport</keyword>
<feature type="transmembrane region" description="Helical" evidence="11">
    <location>
        <begin position="506"/>
        <end position="524"/>
    </location>
</feature>
<feature type="domain" description="MrpA C-terminal/MbhD" evidence="15">
    <location>
        <begin position="610"/>
        <end position="674"/>
    </location>
</feature>
<sequence length="1001" mass="104898">MIVLLSVFLLASVGIPLLARVMGVRAFLVAALVPAAAFAYTIAQAPTVLPDGEVVERVEWIPSLGITLDMRMDALSWLLALVVTGVGALVLLYCARYFRSSEEGLGRFAGLLVAFAGVMYGLVLADDVFVLFTFWEATSVLSYLLIGHYTGKKASRGAALQALLVTTAGGLAMLVGLVILSVTGGTTSLAALVADPPGGSLIPIAIVLILLGALSKSALVPFHFWLPAAMAAPTPVSAYLHAAAMVKAGIYLIARLAPGYADVPGWRVLLVSLGVATMLVGGWRALKQMDLKLVLAYGTVSQLGFLTVVVGYGTRDAALAGVALLLAHALFKATLFLVVGVVDHRAGTRDLRKISGLGRKAPVLAVITALALASMAGLPPFLGFVAKEAVLSALLLDAELGGGLGWVALVGVSVGSCLTVAYSARFMWGAFARKRGVDEVQPVHEHLDFLVPPAVLAATGLVLGFLASSVDGWIAGYADTLPAVSSGASGEPDHTYHLALWHGLEPALFISAGTLVVGLAMFRLRDGVFALQSRVPSWIDAARIYWASMRLIDRVAARTTATTQRGSLPFYLGVILLVLIGSVGSALALNRSWPTSAVPFDHPAQPVIGIVMVVAAIAAARAGKRFQAVVLVGVTGYGMAALFALHGAPDLALTQVLIETITLVAFVLVLRRLPVRLGERNRSVHPIWRAGIGIAVAALMSTVAVVALGARVADPISLEFPRLAYEQGHGSNVVNVTLVDLRGWDTMGEIAVLIVAATGVASLIFLNRRTDSLPRLTAPSRRSLIARLSGRRDPGLGEDLEMESGTEGPRSDARLAVKDAGRTERSPWLLAGRTLAPQNRSILLEVVVRLLFHSLIVVSVYLLFSGHNLPGGGFAGGLLAGMALVARYLAGGRYELGAAAPVDAGRVLGTGLVFTVGTAAVPLLFGADALTSTWIDTEVPFLGHVEFVTSTFFDVGVYLVVVGLTLDVLRSLGAEVDRQEESDRTVEQGADGMETEQGVSV</sequence>
<feature type="transmembrane region" description="Helical" evidence="11">
    <location>
        <begin position="318"/>
        <end position="342"/>
    </location>
</feature>